<protein>
    <submittedName>
        <fullName evidence="2">Uncharacterized protein</fullName>
    </submittedName>
</protein>
<organism evidence="2 3">
    <name type="scientific">Pleurodeles waltl</name>
    <name type="common">Iberian ribbed newt</name>
    <dbReference type="NCBI Taxonomy" id="8319"/>
    <lineage>
        <taxon>Eukaryota</taxon>
        <taxon>Metazoa</taxon>
        <taxon>Chordata</taxon>
        <taxon>Craniata</taxon>
        <taxon>Vertebrata</taxon>
        <taxon>Euteleostomi</taxon>
        <taxon>Amphibia</taxon>
        <taxon>Batrachia</taxon>
        <taxon>Caudata</taxon>
        <taxon>Salamandroidea</taxon>
        <taxon>Salamandridae</taxon>
        <taxon>Pleurodelinae</taxon>
        <taxon>Pleurodeles</taxon>
    </lineage>
</organism>
<keyword evidence="3" id="KW-1185">Reference proteome</keyword>
<feature type="non-terminal residue" evidence="2">
    <location>
        <position position="121"/>
    </location>
</feature>
<feature type="region of interest" description="Disordered" evidence="1">
    <location>
        <begin position="32"/>
        <end position="71"/>
    </location>
</feature>
<evidence type="ECO:0000256" key="1">
    <source>
        <dbReference type="SAM" id="MobiDB-lite"/>
    </source>
</evidence>
<feature type="non-terminal residue" evidence="2">
    <location>
        <position position="1"/>
    </location>
</feature>
<reference evidence="2" key="1">
    <citation type="journal article" date="2022" name="bioRxiv">
        <title>Sequencing and chromosome-scale assembly of the giantPleurodeles waltlgenome.</title>
        <authorList>
            <person name="Brown T."/>
            <person name="Elewa A."/>
            <person name="Iarovenko S."/>
            <person name="Subramanian E."/>
            <person name="Araus A.J."/>
            <person name="Petzold A."/>
            <person name="Susuki M."/>
            <person name="Suzuki K.-i.T."/>
            <person name="Hayashi T."/>
            <person name="Toyoda A."/>
            <person name="Oliveira C."/>
            <person name="Osipova E."/>
            <person name="Leigh N.D."/>
            <person name="Simon A."/>
            <person name="Yun M.H."/>
        </authorList>
    </citation>
    <scope>NUCLEOTIDE SEQUENCE</scope>
    <source>
        <strain evidence="2">20211129_DDA</strain>
        <tissue evidence="2">Liver</tissue>
    </source>
</reference>
<evidence type="ECO:0000313" key="3">
    <source>
        <dbReference type="Proteomes" id="UP001066276"/>
    </source>
</evidence>
<dbReference type="Proteomes" id="UP001066276">
    <property type="component" value="Chromosome 6"/>
</dbReference>
<dbReference type="EMBL" id="JANPWB010000010">
    <property type="protein sequence ID" value="KAJ1133575.1"/>
    <property type="molecule type" value="Genomic_DNA"/>
</dbReference>
<evidence type="ECO:0000313" key="2">
    <source>
        <dbReference type="EMBL" id="KAJ1133575.1"/>
    </source>
</evidence>
<sequence>GGDWRGVNTCRMSKERRCWERRQDLQDVRGEEVLGEESGPVGCQRGEEGLGEETGAAGCQRRGGTGRGDRTCRMSERRVWGRRQELQDVRGDEVLGEETGPVRCHRGGAGRGDRSCRMSEE</sequence>
<accession>A0AAV7Q020</accession>
<dbReference type="AlphaFoldDB" id="A0AAV7Q020"/>
<comment type="caution">
    <text evidence="2">The sequence shown here is derived from an EMBL/GenBank/DDBJ whole genome shotgun (WGS) entry which is preliminary data.</text>
</comment>
<proteinExistence type="predicted"/>
<feature type="compositionally biased region" description="Basic and acidic residues" evidence="1">
    <location>
        <begin position="111"/>
        <end position="121"/>
    </location>
</feature>
<feature type="region of interest" description="Disordered" evidence="1">
    <location>
        <begin position="98"/>
        <end position="121"/>
    </location>
</feature>
<name>A0AAV7Q020_PLEWA</name>
<gene>
    <name evidence="2" type="ORF">NDU88_000058</name>
</gene>